<keyword evidence="3" id="KW-1185">Reference proteome</keyword>
<dbReference type="EMBL" id="NFZS01000001">
    <property type="protein sequence ID" value="RAO78104.1"/>
    <property type="molecule type" value="Genomic_DNA"/>
</dbReference>
<evidence type="ECO:0000313" key="2">
    <source>
        <dbReference type="EMBL" id="RAO78104.1"/>
    </source>
</evidence>
<proteinExistence type="predicted"/>
<feature type="region of interest" description="Disordered" evidence="1">
    <location>
        <begin position="208"/>
        <end position="237"/>
    </location>
</feature>
<dbReference type="Proteomes" id="UP000248926">
    <property type="component" value="Unassembled WGS sequence"/>
</dbReference>
<comment type="caution">
    <text evidence="2">The sequence shown here is derived from an EMBL/GenBank/DDBJ whole genome shotgun (WGS) entry which is preliminary data.</text>
</comment>
<evidence type="ECO:0000256" key="1">
    <source>
        <dbReference type="SAM" id="MobiDB-lite"/>
    </source>
</evidence>
<gene>
    <name evidence="2" type="ORF">CA260_09840</name>
</gene>
<feature type="compositionally biased region" description="Pro residues" evidence="1">
    <location>
        <begin position="228"/>
        <end position="237"/>
    </location>
</feature>
<evidence type="ECO:0000313" key="3">
    <source>
        <dbReference type="Proteomes" id="UP000248926"/>
    </source>
</evidence>
<dbReference type="AlphaFoldDB" id="A0A328PEI8"/>
<feature type="compositionally biased region" description="Low complexity" evidence="1">
    <location>
        <begin position="209"/>
        <end position="219"/>
    </location>
</feature>
<feature type="compositionally biased region" description="Low complexity" evidence="1">
    <location>
        <begin position="21"/>
        <end position="32"/>
    </location>
</feature>
<protein>
    <submittedName>
        <fullName evidence="2">Uncharacterized protein</fullName>
    </submittedName>
</protein>
<sequence length="237" mass="24758">MPLFGAREASNGQGDDEGVESVDGPSPVGSGSNAQPAPPRPRPTGTKVDATTSYTQAALQAGYLSGLGIVARMQVLPDSTTWDGNEVVESLQQVSSTCPDTLTRPGPCNGHSHFPIGAKLRARGVRPELPATRNRFYDIHTSQSEDVSFLHDATRNPKGIDSCESVCRQDYSYDGVVIGSHSIRRQFRKGKLNNHDVTIIDVTKTDLAPAAAGNQQQGNPGSGGGSGSPPPGGGGKP</sequence>
<name>A0A328PEI8_9GAMM</name>
<accession>A0A328PEI8</accession>
<reference evidence="2 3" key="1">
    <citation type="journal article" date="2018" name="Genet. Mol. Biol.">
        <title>The genome sequence of Dyella jiangningensis FCAV SCS01 from a lignocellulose-decomposing microbial consortium metagenome reveals potential for biotechnological applications.</title>
        <authorList>
            <person name="Desiderato J.G."/>
            <person name="Alvarenga D.O."/>
            <person name="Constancio M.T.L."/>
            <person name="Alves L.M.C."/>
            <person name="Varani A.M."/>
        </authorList>
    </citation>
    <scope>NUCLEOTIDE SEQUENCE [LARGE SCALE GENOMIC DNA]</scope>
    <source>
        <strain evidence="2 3">FCAV SCS01</strain>
    </source>
</reference>
<organism evidence="2 3">
    <name type="scientific">Dyella jiangningensis</name>
    <dbReference type="NCBI Taxonomy" id="1379159"/>
    <lineage>
        <taxon>Bacteria</taxon>
        <taxon>Pseudomonadati</taxon>
        <taxon>Pseudomonadota</taxon>
        <taxon>Gammaproteobacteria</taxon>
        <taxon>Lysobacterales</taxon>
        <taxon>Rhodanobacteraceae</taxon>
        <taxon>Dyella</taxon>
    </lineage>
</organism>
<feature type="region of interest" description="Disordered" evidence="1">
    <location>
        <begin position="1"/>
        <end position="48"/>
    </location>
</feature>